<evidence type="ECO:0000313" key="3">
    <source>
        <dbReference type="Proteomes" id="UP000609651"/>
    </source>
</evidence>
<dbReference type="Pfam" id="PF13527">
    <property type="entry name" value="Acetyltransf_9"/>
    <property type="match status" value="1"/>
</dbReference>
<dbReference type="PANTHER" id="PTHR43617">
    <property type="entry name" value="L-AMINO ACID N-ACETYLTRANSFERASE"/>
    <property type="match status" value="1"/>
</dbReference>
<feature type="domain" description="N-acetyltransferase" evidence="1">
    <location>
        <begin position="5"/>
        <end position="154"/>
    </location>
</feature>
<dbReference type="EMBL" id="WTPX01000042">
    <property type="protein sequence ID" value="NNJ25599.1"/>
    <property type="molecule type" value="Genomic_DNA"/>
</dbReference>
<accession>A0ABX1VBW9</accession>
<comment type="caution">
    <text evidence="2">The sequence shown here is derived from an EMBL/GenBank/DDBJ whole genome shotgun (WGS) entry which is preliminary data.</text>
</comment>
<dbReference type="InterPro" id="IPR050276">
    <property type="entry name" value="MshD_Acetyltransferase"/>
</dbReference>
<dbReference type="CDD" id="cd04301">
    <property type="entry name" value="NAT_SF"/>
    <property type="match status" value="1"/>
</dbReference>
<dbReference type="PROSITE" id="PS51186">
    <property type="entry name" value="GNAT"/>
    <property type="match status" value="1"/>
</dbReference>
<dbReference type="Proteomes" id="UP000609651">
    <property type="component" value="Unassembled WGS sequence"/>
</dbReference>
<dbReference type="RefSeq" id="WP_171185782.1">
    <property type="nucleotide sequence ID" value="NZ_WTPX01000042.1"/>
</dbReference>
<dbReference type="InterPro" id="IPR016181">
    <property type="entry name" value="Acyl_CoA_acyltransferase"/>
</dbReference>
<gene>
    <name evidence="2" type="ORF">LzC2_16710</name>
</gene>
<dbReference type="PANTHER" id="PTHR43617:SF2">
    <property type="entry name" value="UPF0039 PROTEIN SLL0451"/>
    <property type="match status" value="1"/>
</dbReference>
<name>A0ABX1VBW9_9PLAN</name>
<reference evidence="2 3" key="1">
    <citation type="journal article" date="2020" name="Syst. Appl. Microbiol.">
        <title>Alienimonas chondri sp. nov., a novel planctomycete isolated from the biofilm of the red alga Chondrus crispus.</title>
        <authorList>
            <person name="Vitorino I."/>
            <person name="Albuquerque L."/>
            <person name="Wiegand S."/>
            <person name="Kallscheuer N."/>
            <person name="da Costa M.S."/>
            <person name="Lobo-da-Cunha A."/>
            <person name="Jogler C."/>
            <person name="Lage O.M."/>
        </authorList>
    </citation>
    <scope>NUCLEOTIDE SEQUENCE [LARGE SCALE GENOMIC DNA]</scope>
    <source>
        <strain evidence="2 3">LzC2</strain>
    </source>
</reference>
<dbReference type="InterPro" id="IPR000182">
    <property type="entry name" value="GNAT_dom"/>
</dbReference>
<protein>
    <recommendedName>
        <fullName evidence="1">N-acetyltransferase domain-containing protein</fullName>
    </recommendedName>
</protein>
<dbReference type="SUPFAM" id="SSF55729">
    <property type="entry name" value="Acyl-CoA N-acyltransferases (Nat)"/>
    <property type="match status" value="1"/>
</dbReference>
<evidence type="ECO:0000313" key="2">
    <source>
        <dbReference type="EMBL" id="NNJ25599.1"/>
    </source>
</evidence>
<dbReference type="Gene3D" id="3.40.630.30">
    <property type="match status" value="1"/>
</dbReference>
<organism evidence="2 3">
    <name type="scientific">Alienimonas chondri</name>
    <dbReference type="NCBI Taxonomy" id="2681879"/>
    <lineage>
        <taxon>Bacteria</taxon>
        <taxon>Pseudomonadati</taxon>
        <taxon>Planctomycetota</taxon>
        <taxon>Planctomycetia</taxon>
        <taxon>Planctomycetales</taxon>
        <taxon>Planctomycetaceae</taxon>
        <taxon>Alienimonas</taxon>
    </lineage>
</organism>
<keyword evidence="3" id="KW-1185">Reference proteome</keyword>
<proteinExistence type="predicted"/>
<evidence type="ECO:0000259" key="1">
    <source>
        <dbReference type="PROSITE" id="PS51186"/>
    </source>
</evidence>
<sequence length="172" mass="18438">MSPTFVVRPETPADRDAVRAVHESAFGRADEADIVDQLRDRAAEYLGYVATEGDQVVGHVAFSRTSIEPPPPSGFLSFGLAPLATRPEHQGNGIGSALVRQGLDACRDRGAVAVFVLGDPKYYGRFGFVPADEFDLRSEYDAPPGAFAVAALLPEMLDDVRGTVRYDPALSA</sequence>